<dbReference type="InterPro" id="IPR009061">
    <property type="entry name" value="DNA-bd_dom_put_sf"/>
</dbReference>
<dbReference type="PROSITE" id="PS50937">
    <property type="entry name" value="HTH_MERR_2"/>
    <property type="match status" value="1"/>
</dbReference>
<dbReference type="InterPro" id="IPR011989">
    <property type="entry name" value="ARM-like"/>
</dbReference>
<dbReference type="AlphaFoldDB" id="A0A660CD01"/>
<comment type="caution">
    <text evidence="3">The sequence shown here is derived from an EMBL/GenBank/DDBJ whole genome shotgun (WGS) entry which is preliminary data.</text>
</comment>
<reference evidence="3 4" key="1">
    <citation type="submission" date="2019-07" db="EMBL/GenBank/DDBJ databases">
        <title>R&amp;d 2014.</title>
        <authorList>
            <person name="Klenk H.-P."/>
        </authorList>
    </citation>
    <scope>NUCLEOTIDE SEQUENCE [LARGE SCALE GENOMIC DNA]</scope>
    <source>
        <strain evidence="3 4">DSM 43194</strain>
    </source>
</reference>
<evidence type="ECO:0000256" key="1">
    <source>
        <dbReference type="ARBA" id="ARBA00023125"/>
    </source>
</evidence>
<feature type="domain" description="HTH merR-type" evidence="2">
    <location>
        <begin position="6"/>
        <end position="75"/>
    </location>
</feature>
<evidence type="ECO:0000313" key="4">
    <source>
        <dbReference type="Proteomes" id="UP000317303"/>
    </source>
</evidence>
<dbReference type="Pfam" id="PF13411">
    <property type="entry name" value="MerR_1"/>
    <property type="match status" value="1"/>
</dbReference>
<gene>
    <name evidence="3" type="ORF">JD82_01630</name>
</gene>
<dbReference type="Gene3D" id="1.10.1660.10">
    <property type="match status" value="1"/>
</dbReference>
<dbReference type="SUPFAM" id="SSF46955">
    <property type="entry name" value="Putative DNA-binding domain"/>
    <property type="match status" value="1"/>
</dbReference>
<dbReference type="InterPro" id="IPR047057">
    <property type="entry name" value="MerR_fam"/>
</dbReference>
<dbReference type="GO" id="GO:0003700">
    <property type="term" value="F:DNA-binding transcription factor activity"/>
    <property type="evidence" value="ECO:0007669"/>
    <property type="project" value="InterPro"/>
</dbReference>
<sequence length="353" mass="37967">MQGGRLMRIGEVARLSGVSVRMLRHYDRLGLVVPSSRTSAGYREYDDGDVRRLFHVESLRTLGMALSDITRVLDEPSFAPTELVDELIEATRQRLAREQRLLDRLRRVRASEPAAWPDVFPVIALLRGLDSDDASRRHRVALESGGRIGPDALAEALLAETDPNVAGALRWALEWALGPALRRSGGVPAALDEALTASDVDIRRRAAEAVAAVGATDRLVPALDDPDRAVRAVSALAVGESGDARAVPALLTMVVEGDRDVEAADVLGALARRQLPAERICTELVALLDTPGVPQEQAREQGQEAVRVRIVHALAELPGEAPDTALRRLARDPARRVAVTATAVLRVRGAGGP</sequence>
<dbReference type="GO" id="GO:0003677">
    <property type="term" value="F:DNA binding"/>
    <property type="evidence" value="ECO:0007669"/>
    <property type="project" value="UniProtKB-KW"/>
</dbReference>
<dbReference type="EMBL" id="VLJV01000001">
    <property type="protein sequence ID" value="TWH19797.1"/>
    <property type="molecule type" value="Genomic_DNA"/>
</dbReference>
<keyword evidence="4" id="KW-1185">Reference proteome</keyword>
<organism evidence="3 4">
    <name type="scientific">Prauserella rugosa</name>
    <dbReference type="NCBI Taxonomy" id="43354"/>
    <lineage>
        <taxon>Bacteria</taxon>
        <taxon>Bacillati</taxon>
        <taxon>Actinomycetota</taxon>
        <taxon>Actinomycetes</taxon>
        <taxon>Pseudonocardiales</taxon>
        <taxon>Pseudonocardiaceae</taxon>
        <taxon>Prauserella</taxon>
    </lineage>
</organism>
<dbReference type="InterPro" id="IPR000551">
    <property type="entry name" value="MerR-type_HTH_dom"/>
</dbReference>
<dbReference type="Proteomes" id="UP000317303">
    <property type="component" value="Unassembled WGS sequence"/>
</dbReference>
<protein>
    <submittedName>
        <fullName evidence="3">DNA-binding transcriptional MerR regulator</fullName>
    </submittedName>
</protein>
<keyword evidence="1 3" id="KW-0238">DNA-binding</keyword>
<accession>A0A660CD01</accession>
<dbReference type="SMART" id="SM00422">
    <property type="entry name" value="HTH_MERR"/>
    <property type="match status" value="1"/>
</dbReference>
<evidence type="ECO:0000259" key="2">
    <source>
        <dbReference type="PROSITE" id="PS50937"/>
    </source>
</evidence>
<dbReference type="InterPro" id="IPR016024">
    <property type="entry name" value="ARM-type_fold"/>
</dbReference>
<dbReference type="PANTHER" id="PTHR30204:SF93">
    <property type="entry name" value="HTH MERR-TYPE DOMAIN-CONTAINING PROTEIN"/>
    <property type="match status" value="1"/>
</dbReference>
<name>A0A660CD01_9PSEU</name>
<dbReference type="Pfam" id="PF13646">
    <property type="entry name" value="HEAT_2"/>
    <property type="match status" value="1"/>
</dbReference>
<dbReference type="SUPFAM" id="SSF48371">
    <property type="entry name" value="ARM repeat"/>
    <property type="match status" value="1"/>
</dbReference>
<dbReference type="Gene3D" id="1.25.10.10">
    <property type="entry name" value="Leucine-rich Repeat Variant"/>
    <property type="match status" value="1"/>
</dbReference>
<dbReference type="PROSITE" id="PS00552">
    <property type="entry name" value="HTH_MERR_1"/>
    <property type="match status" value="1"/>
</dbReference>
<dbReference type="PANTHER" id="PTHR30204">
    <property type="entry name" value="REDOX-CYCLING DRUG-SENSING TRANSCRIPTIONAL ACTIVATOR SOXR"/>
    <property type="match status" value="1"/>
</dbReference>
<evidence type="ECO:0000313" key="3">
    <source>
        <dbReference type="EMBL" id="TWH19797.1"/>
    </source>
</evidence>
<dbReference type="PRINTS" id="PR00040">
    <property type="entry name" value="HTHMERR"/>
</dbReference>
<proteinExistence type="predicted"/>